<keyword evidence="6 7" id="KW-0472">Membrane</keyword>
<evidence type="ECO:0000313" key="10">
    <source>
        <dbReference type="EMBL" id="KIU10492.1"/>
    </source>
</evidence>
<evidence type="ECO:0000256" key="2">
    <source>
        <dbReference type="ARBA" id="ARBA00006448"/>
    </source>
</evidence>
<evidence type="ECO:0000259" key="8">
    <source>
        <dbReference type="Pfam" id="PF04239"/>
    </source>
</evidence>
<keyword evidence="5 7" id="KW-1133">Transmembrane helix</keyword>
<name>A0A0D1KW78_BACIU</name>
<feature type="transmembrane region" description="Helical" evidence="7">
    <location>
        <begin position="33"/>
        <end position="53"/>
    </location>
</feature>
<feature type="transmembrane region" description="Helical" evidence="7">
    <location>
        <begin position="6"/>
        <end position="26"/>
    </location>
</feature>
<evidence type="ECO:0000313" key="12">
    <source>
        <dbReference type="Proteomes" id="UP000032247"/>
    </source>
</evidence>
<dbReference type="Gene3D" id="3.30.240.20">
    <property type="entry name" value="bsu07140 like domains"/>
    <property type="match status" value="2"/>
</dbReference>
<dbReference type="EMBL" id="CP120576">
    <property type="protein sequence ID" value="WEY84586.1"/>
    <property type="molecule type" value="Genomic_DNA"/>
</dbReference>
<evidence type="ECO:0000256" key="4">
    <source>
        <dbReference type="ARBA" id="ARBA00022692"/>
    </source>
</evidence>
<evidence type="ECO:0000256" key="6">
    <source>
        <dbReference type="ARBA" id="ARBA00023136"/>
    </source>
</evidence>
<protein>
    <submittedName>
        <fullName evidence="11">DUF421 domain-containing protein</fullName>
    </submittedName>
</protein>
<comment type="similarity">
    <text evidence="2">Belongs to the UPF0702 family.</text>
</comment>
<evidence type="ECO:0000256" key="7">
    <source>
        <dbReference type="SAM" id="Phobius"/>
    </source>
</evidence>
<dbReference type="PANTHER" id="PTHR34582">
    <property type="entry name" value="UPF0702 TRANSMEMBRANE PROTEIN YCAP"/>
    <property type="match status" value="1"/>
</dbReference>
<dbReference type="AlphaFoldDB" id="A0A0D1KW78"/>
<reference evidence="10 12" key="1">
    <citation type="submission" date="2014-12" db="EMBL/GenBank/DDBJ databases">
        <title>Comparative genome analysis of Bacillus coagulans HM-08, Clostridium butyricum HM-68, Bacillus subtilis HM-66 and Bacillus licheniformis BL-09.</title>
        <authorList>
            <person name="Zhang H."/>
        </authorList>
    </citation>
    <scope>NUCLEOTIDE SEQUENCE [LARGE SCALE GENOMIC DNA]</scope>
    <source>
        <strain evidence="10 12">HM-66</strain>
    </source>
</reference>
<dbReference type="STRING" id="483913.AN935_03755"/>
<comment type="subcellular location">
    <subcellularLocation>
        <location evidence="1">Cell membrane</location>
        <topology evidence="1">Multi-pass membrane protein</topology>
    </subcellularLocation>
</comment>
<evidence type="ECO:0000256" key="3">
    <source>
        <dbReference type="ARBA" id="ARBA00022475"/>
    </source>
</evidence>
<dbReference type="Pfam" id="PF20730">
    <property type="entry name" value="YetF_N"/>
    <property type="match status" value="1"/>
</dbReference>
<proteinExistence type="inferred from homology"/>
<dbReference type="InterPro" id="IPR023090">
    <property type="entry name" value="UPF0702_alpha/beta_dom_sf"/>
</dbReference>
<evidence type="ECO:0000256" key="1">
    <source>
        <dbReference type="ARBA" id="ARBA00004651"/>
    </source>
</evidence>
<reference evidence="11" key="2">
    <citation type="submission" date="2023-03" db="EMBL/GenBank/DDBJ databases">
        <title>Complete genome sequences of 52 Bacillus and Priestia strains isolated from West-African fermentations and 26 reference strains from the DSMZ collection.</title>
        <authorList>
            <person name="Wiedenbein E.S."/>
            <person name="Canoy T.S."/>
            <person name="Hui Y."/>
            <person name="Parkouda C."/>
            <person name="Dawende C."/>
            <person name="Ametefe E."/>
            <person name="Jespersen L."/>
            <person name="Nielsen D.S."/>
        </authorList>
    </citation>
    <scope>NUCLEOTIDE SEQUENCE</scope>
    <source>
        <strain evidence="11">PRO56</strain>
    </source>
</reference>
<evidence type="ECO:0000256" key="5">
    <source>
        <dbReference type="ARBA" id="ARBA00022989"/>
    </source>
</evidence>
<feature type="transmembrane region" description="Helical" evidence="7">
    <location>
        <begin position="59"/>
        <end position="79"/>
    </location>
</feature>
<keyword evidence="3" id="KW-1003">Cell membrane</keyword>
<dbReference type="Pfam" id="PF04239">
    <property type="entry name" value="DUF421"/>
    <property type="match status" value="1"/>
</dbReference>
<dbReference type="GO" id="GO:0005886">
    <property type="term" value="C:plasma membrane"/>
    <property type="evidence" value="ECO:0007669"/>
    <property type="project" value="UniProtKB-SubCell"/>
</dbReference>
<evidence type="ECO:0000313" key="11">
    <source>
        <dbReference type="EMBL" id="WEY84586.1"/>
    </source>
</evidence>
<sequence>MGNYLSVAVELVCGLGILFIILKLLGKTQFSQITPFDFISALILGELVGNAVYDHEIKIKEIIFASLLWGVLIYIIEFITQKMKTSRKFLEGEPNIVIRKGELQYKVLKKNKMDINQLQSLLRQAGSFSIQEVEYAILETNGMVSVLPKSDFDKPTNKDLQIPSKSVSLPITLIIDGEIVRDNLKEAGVDEQWLKQELKKKNIDKTEDVLFAEWHKNKPLYTVTYEQSRST</sequence>
<dbReference type="EMBL" id="JXBC01000004">
    <property type="protein sequence ID" value="KIU10492.1"/>
    <property type="molecule type" value="Genomic_DNA"/>
</dbReference>
<keyword evidence="4 7" id="KW-0812">Transmembrane</keyword>
<evidence type="ECO:0000259" key="9">
    <source>
        <dbReference type="Pfam" id="PF20730"/>
    </source>
</evidence>
<dbReference type="Proteomes" id="UP000032247">
    <property type="component" value="Unassembled WGS sequence"/>
</dbReference>
<feature type="domain" description="YetF-like N-terminal transmembrane" evidence="9">
    <location>
        <begin position="4"/>
        <end position="79"/>
    </location>
</feature>
<organism evidence="10 12">
    <name type="scientific">Bacillus subtilis</name>
    <dbReference type="NCBI Taxonomy" id="1423"/>
    <lineage>
        <taxon>Bacteria</taxon>
        <taxon>Bacillati</taxon>
        <taxon>Bacillota</taxon>
        <taxon>Bacilli</taxon>
        <taxon>Bacillales</taxon>
        <taxon>Bacillaceae</taxon>
        <taxon>Bacillus</taxon>
    </lineage>
</organism>
<feature type="domain" description="YetF C-terminal" evidence="8">
    <location>
        <begin position="82"/>
        <end position="214"/>
    </location>
</feature>
<accession>A0A0D1KW78</accession>
<dbReference type="Proteomes" id="UP001214898">
    <property type="component" value="Chromosome"/>
</dbReference>
<dbReference type="PATRIC" id="fig|1423.173.peg.2602"/>
<gene>
    <name evidence="11" type="primary">yetF</name>
    <name evidence="11" type="ORF">P5633_20425</name>
    <name evidence="10" type="ORF">SC09_Contig25orf00238</name>
</gene>
<dbReference type="PANTHER" id="PTHR34582:SF5">
    <property type="entry name" value="UPF0702 TRANSMEMBRANE PROTEIN YETF"/>
    <property type="match status" value="1"/>
</dbReference>
<dbReference type="InterPro" id="IPR007353">
    <property type="entry name" value="DUF421"/>
</dbReference>
<dbReference type="InterPro" id="IPR048454">
    <property type="entry name" value="YetF_N"/>
</dbReference>